<dbReference type="Gene3D" id="3.20.20.140">
    <property type="entry name" value="Metal-dependent hydrolases"/>
    <property type="match status" value="1"/>
</dbReference>
<reference evidence="1" key="1">
    <citation type="submission" date="2023-10" db="EMBL/GenBank/DDBJ databases">
        <authorList>
            <person name="Hackl T."/>
        </authorList>
    </citation>
    <scope>NUCLEOTIDE SEQUENCE</scope>
</reference>
<evidence type="ECO:0000313" key="1">
    <source>
        <dbReference type="EMBL" id="CAJ2504323.1"/>
    </source>
</evidence>
<accession>A0AAI8VG77</accession>
<comment type="caution">
    <text evidence="1">The sequence shown here is derived from an EMBL/GenBank/DDBJ whole genome shotgun (WGS) entry which is preliminary data.</text>
</comment>
<dbReference type="InterPro" id="IPR032466">
    <property type="entry name" value="Metal_Hydrolase"/>
</dbReference>
<protein>
    <submittedName>
        <fullName evidence="1">Uu.00g117170.m01.CDS01</fullName>
    </submittedName>
</protein>
<dbReference type="AlphaFoldDB" id="A0AAI8VG77"/>
<name>A0AAI8VG77_9PEZI</name>
<organism evidence="1 2">
    <name type="scientific">Anthostomella pinea</name>
    <dbReference type="NCBI Taxonomy" id="933095"/>
    <lineage>
        <taxon>Eukaryota</taxon>
        <taxon>Fungi</taxon>
        <taxon>Dikarya</taxon>
        <taxon>Ascomycota</taxon>
        <taxon>Pezizomycotina</taxon>
        <taxon>Sordariomycetes</taxon>
        <taxon>Xylariomycetidae</taxon>
        <taxon>Xylariales</taxon>
        <taxon>Xylariaceae</taxon>
        <taxon>Anthostomella</taxon>
    </lineage>
</organism>
<keyword evidence="2" id="KW-1185">Reference proteome</keyword>
<sequence>MAESSMLPQGATLLLHDEKNHIVPKVAELLVKGQIFTKIGENIQAGTDAKEPQYKGCHADQTFFEYMPAGDISASSWSKEDLFWGQLAEALEFIDAGTTTIVDHSSCNTTADHPQAAIQADLSAKLQAHLRMFADGVDRCFTGSSADRRSLGRVLT</sequence>
<dbReference type="Proteomes" id="UP001295740">
    <property type="component" value="Unassembled WGS sequence"/>
</dbReference>
<evidence type="ECO:0000313" key="2">
    <source>
        <dbReference type="Proteomes" id="UP001295740"/>
    </source>
</evidence>
<proteinExistence type="predicted"/>
<gene>
    <name evidence="1" type="ORF">KHLLAP_LOCUS4791</name>
</gene>
<dbReference type="EMBL" id="CAUWAG010000006">
    <property type="protein sequence ID" value="CAJ2504323.1"/>
    <property type="molecule type" value="Genomic_DNA"/>
</dbReference>
<dbReference type="SUPFAM" id="SSF51556">
    <property type="entry name" value="Metallo-dependent hydrolases"/>
    <property type="match status" value="1"/>
</dbReference>